<dbReference type="HOGENOM" id="CLU_001218_1_3_6"/>
<reference evidence="5 6" key="1">
    <citation type="journal article" date="2006" name="Genome Biol.">
        <title>Genomic analysis reveals that Pseudomonas aeruginosa virulence is combinatorial.</title>
        <authorList>
            <person name="Lee D.G."/>
            <person name="Urbach J.M."/>
            <person name="Wu G."/>
            <person name="Liberati N.T."/>
            <person name="Feinbaum R.L."/>
            <person name="Miyata S."/>
            <person name="Diggins L.T."/>
            <person name="He J."/>
            <person name="Saucier M."/>
            <person name="Deziel E."/>
            <person name="Friedman L."/>
            <person name="Li L."/>
            <person name="Grills G."/>
            <person name="Montgomery K."/>
            <person name="Kucherlapati R."/>
            <person name="Rahme L.G."/>
            <person name="Ausubel F.M."/>
        </authorList>
    </citation>
    <scope>NUCLEOTIDE SEQUENCE [LARGE SCALE GENOMIC DNA]</scope>
    <source>
        <strain evidence="5 6">UCBPP-PA14</strain>
    </source>
</reference>
<dbReference type="InterPro" id="IPR022385">
    <property type="entry name" value="Rhs_assc_core"/>
</dbReference>
<dbReference type="InterPro" id="IPR006530">
    <property type="entry name" value="YD"/>
</dbReference>
<dbReference type="NCBIfam" id="TIGR01643">
    <property type="entry name" value="YD_repeat_2x"/>
    <property type="match status" value="6"/>
</dbReference>
<feature type="compositionally biased region" description="Polar residues" evidence="2">
    <location>
        <begin position="402"/>
        <end position="413"/>
    </location>
</feature>
<accession>A0A0H2Z8A2</accession>
<dbReference type="NCBIfam" id="TIGR03696">
    <property type="entry name" value="Rhs_assc_core"/>
    <property type="match status" value="1"/>
</dbReference>
<feature type="region of interest" description="Disordered" evidence="2">
    <location>
        <begin position="390"/>
        <end position="432"/>
    </location>
</feature>
<dbReference type="SUPFAM" id="SSF69304">
    <property type="entry name" value="Tricorn protease N-terminal domain"/>
    <property type="match status" value="2"/>
</dbReference>
<feature type="region of interest" description="Disordered" evidence="2">
    <location>
        <begin position="1456"/>
        <end position="1476"/>
    </location>
</feature>
<dbReference type="InterPro" id="IPR050708">
    <property type="entry name" value="T6SS_VgrG/RHS"/>
</dbReference>
<dbReference type="Proteomes" id="UP000000653">
    <property type="component" value="Chromosome"/>
</dbReference>
<dbReference type="KEGG" id="pau:PA14_43100"/>
<keyword evidence="1" id="KW-0677">Repeat</keyword>
<evidence type="ECO:0000256" key="2">
    <source>
        <dbReference type="SAM" id="MobiDB-lite"/>
    </source>
</evidence>
<sequence length="1614" mass="182167">MISSFYAMFMLRGVNAKQPDASQLIGEFSSGVLNRYEEYANSWLWGWALDVQQTIALSDGNGNELTRLKADKDANILEDVASCPVNGQLKLLHTFESTSFVPIGNTPYEITRIGSRTPQFKGVLDADGMASISGCAPNTLYQVKFYPEVSIQEIDALYRSYDDVIAKLNEWLLEQWNGPLSAEWKRLAPVGDRRRMEQINDAYLDGMGKALVNLWDDVVELFGILANLDEHAAKLLEFINEADFEKLKAQAKELLGTALLIASDEPLLFIYASAIVCWTQLLPPTTAAEMVAELSTGLLLDILLGIILTGGAGLAVRLAVKGSKAIKASEGAMLLRKAMQVLIDTSCRHSLQLHAEKLKPLAVRGEVMANSSNKITAQIQSTAQGIARTEHDTLPLSRGKRANTSLSSSQATPDASAPGRTPAGKPADQAAQTCVKDCPVSMVTGEELLTLTDCELDGPLRFAWTRLYRTSAAEIDNGLGFGWSHALSHRLDRDGDELVWTDHENRRTRFPIPDAQRPAITNRLSRAAIYLGGDPSELILAQAGEKPRFYHFRKDPDGAYLIAISDAYGNRLELSRDRLGRPRRLSHKAGRALLLCYQGRHIERVEYQVYQPADNLEACWHTTQVLARYRCNERGQLIEAGNALYEAERYRYDARNVILERQLAGGASFFWEWEGEGKQARAVHHWASFPQMDSRYVWNEDGSVTAINADGSEEVYVHDDNARLVRQVDPDGGETLRHYDEKGQLVAERDPLGTITEYRYDQAGRLEALLPAEGEPTCYSYFDGFVRSVRRGEAQWKYERNTQGDITRQTDPEGNVTHYAYDHRGCLVEITHADGSLHQLTWNPLGQLIEEQLPDGSVRRYRYDTLGRQITRQDESGAITRFQWDAAGRLSQITLPGGASRMYRYNAYGKVTSECDEQGRMTRYEYLDDLHLVSRRINPDGSQLRYRYENARLLLSEIENERGERYRLDYHGNGLISQETGFDGRRTAYRYDLKGQLLEKTEYGDDGSELRTTYQRDSTGRLLAKTLPDGNRVDYRYDTLGRLVAVDDGTWPLAYEYDLRDRLVREHQGWATLHYAYDALGQLIHCRLPDGNRVDYRYQTGGTLSAIDLNGQSLTRHQFGSGRERQRQQGELLSQYHYDEQGRLLAHQVSQRQRHLYQRQYRYDASGNLAAIEDSRKGIRSFHYDPLDRLLGVRGETPESFVHDPAGNLLAQGGQFDARQMEVRGNRLLTQGDRHFDYDAHGNLVRERRGTGQKLVTEYSYDCQHRLIGVSLPDGRQVVYRYDAFGRRIAKQVDGRNTEFLWLGERLLAESGDRHYRTYLYEPDSFRPLALLDGEGPEQVEPCYYQLDHLGTPQELTRADGRLCWSARYRAYGNVLKLDIAEVDNPLRFQGQYFDAETGLHYNRHRYYNPSTGRYLTPDPIRLAGGLNSYRYVPNPTGWVDPLGLASNKTRCPEALDNNPRKGINSTSGSKKPAGPIVELDAQGNEIYYRTLSEQHLEILRNNFEVPPTSETFISPLQSYSQEYDGKLVRLTASPGTMNELSKIGVTANSGTGLLLPDLPPARKGWKQNNALFKLEALKKPTINEGGGVINTGLGDGKALEIFNKNLIDFEVID</sequence>
<dbReference type="InterPro" id="IPR031325">
    <property type="entry name" value="RHS_repeat"/>
</dbReference>
<gene>
    <name evidence="5" type="ordered locus">PA14_43100</name>
</gene>
<feature type="domain" description="DUF6531" evidence="3">
    <location>
        <begin position="438"/>
        <end position="510"/>
    </location>
</feature>
<name>A0A0H2Z8A2_PSEAB</name>
<proteinExistence type="evidence at protein level"/>
<evidence type="ECO:0000256" key="1">
    <source>
        <dbReference type="ARBA" id="ARBA00022737"/>
    </source>
</evidence>
<feature type="domain" description="Teneurin-like YD-shell" evidence="4">
    <location>
        <begin position="1128"/>
        <end position="1419"/>
    </location>
</feature>
<evidence type="ECO:0000313" key="6">
    <source>
        <dbReference type="Proteomes" id="UP000000653"/>
    </source>
</evidence>
<organism evidence="5 6">
    <name type="scientific">Pseudomonas aeruginosa (strain UCBPP-PA14)</name>
    <dbReference type="NCBI Taxonomy" id="208963"/>
    <lineage>
        <taxon>Bacteria</taxon>
        <taxon>Pseudomonadati</taxon>
        <taxon>Pseudomonadota</taxon>
        <taxon>Gammaproteobacteria</taxon>
        <taxon>Pseudomonadales</taxon>
        <taxon>Pseudomonadaceae</taxon>
        <taxon>Pseudomonas</taxon>
    </lineage>
</organism>
<dbReference type="RefSeq" id="WP_003140107.1">
    <property type="nucleotide sequence ID" value="NC_008463.1"/>
</dbReference>
<protein>
    <submittedName>
        <fullName evidence="5">Putative Rhs family protein</fullName>
    </submittedName>
</protein>
<dbReference type="InterPro" id="IPR045351">
    <property type="entry name" value="DUF6531"/>
</dbReference>
<evidence type="ECO:0000313" key="5">
    <source>
        <dbReference type="EMBL" id="ABJ10837.1"/>
    </source>
</evidence>
<dbReference type="Pfam" id="PF20148">
    <property type="entry name" value="DUF6531"/>
    <property type="match status" value="1"/>
</dbReference>
<dbReference type="Pfam" id="PF25023">
    <property type="entry name" value="TEN_YD-shell"/>
    <property type="match status" value="2"/>
</dbReference>
<dbReference type="Gene3D" id="2.180.10.10">
    <property type="entry name" value="RHS repeat-associated core"/>
    <property type="match status" value="5"/>
</dbReference>
<dbReference type="InterPro" id="IPR056823">
    <property type="entry name" value="TEN-like_YD-shell"/>
</dbReference>
<evidence type="ECO:0007829" key="7">
    <source>
        <dbReference type="PDB" id="7RT7"/>
    </source>
</evidence>
<dbReference type="PDB" id="7RT7">
    <property type="method" value="X-ray"/>
    <property type="resolution" value="2.49 A"/>
    <property type="chains" value="A/B/E/G/I/K=1473-1614"/>
</dbReference>
<dbReference type="BioCyc" id="PAER208963:G1G74-3615-MONOMER"/>
<dbReference type="EMBL" id="CP000438">
    <property type="protein sequence ID" value="ABJ10837.1"/>
    <property type="molecule type" value="Genomic_DNA"/>
</dbReference>
<dbReference type="Pfam" id="PF05593">
    <property type="entry name" value="RHS_repeat"/>
    <property type="match status" value="1"/>
</dbReference>
<keyword evidence="7" id="KW-0002">3D-structure</keyword>
<evidence type="ECO:0000259" key="4">
    <source>
        <dbReference type="Pfam" id="PF25023"/>
    </source>
</evidence>
<dbReference type="SMR" id="A0A0H2Z8A2"/>
<feature type="domain" description="Teneurin-like YD-shell" evidence="4">
    <location>
        <begin position="757"/>
        <end position="957"/>
    </location>
</feature>
<dbReference type="PANTHER" id="PTHR32305:SF15">
    <property type="entry name" value="PROTEIN RHSA-RELATED"/>
    <property type="match status" value="1"/>
</dbReference>
<reference evidence="7" key="2">
    <citation type="journal article" date="2022" name="Mol. Cell">
        <title>An ADP-ribosyltransferase toxin kills bacterial cells by modifying structured non-coding RNAs.</title>
        <authorList>
            <person name="Bullen N.P."/>
            <person name="Sychantha D."/>
            <person name="Thang S.S."/>
            <person name="Culviner P.H."/>
            <person name="Rudzite M."/>
            <person name="Ahmad S."/>
            <person name="Shah V.S."/>
            <person name="Filloux A."/>
            <person name="Prehna G."/>
            <person name="Whitney J.C."/>
        </authorList>
    </citation>
    <scope>X-RAY CRYSTALLOGRAPHY (2.49 ANGSTROMS) OF 1473-1614</scope>
</reference>
<evidence type="ECO:0000259" key="3">
    <source>
        <dbReference type="Pfam" id="PF20148"/>
    </source>
</evidence>
<dbReference type="PANTHER" id="PTHR32305">
    <property type="match status" value="1"/>
</dbReference>